<feature type="region of interest" description="Disordered" evidence="1">
    <location>
        <begin position="1"/>
        <end position="26"/>
    </location>
</feature>
<evidence type="ECO:0000256" key="1">
    <source>
        <dbReference type="SAM" id="MobiDB-lite"/>
    </source>
</evidence>
<evidence type="ECO:0000313" key="2">
    <source>
        <dbReference type="EMBL" id="CAG9532934.1"/>
    </source>
</evidence>
<reference evidence="2" key="1">
    <citation type="submission" date="2021-09" db="EMBL/GenBank/DDBJ databases">
        <authorList>
            <consortium name="Pathogen Informatics"/>
        </authorList>
    </citation>
    <scope>NUCLEOTIDE SEQUENCE</scope>
</reference>
<evidence type="ECO:0000313" key="3">
    <source>
        <dbReference type="Proteomes" id="UP000746747"/>
    </source>
</evidence>
<organism evidence="2 3">
    <name type="scientific">Cercopithifilaria johnstoni</name>
    <dbReference type="NCBI Taxonomy" id="2874296"/>
    <lineage>
        <taxon>Eukaryota</taxon>
        <taxon>Metazoa</taxon>
        <taxon>Ecdysozoa</taxon>
        <taxon>Nematoda</taxon>
        <taxon>Chromadorea</taxon>
        <taxon>Rhabditida</taxon>
        <taxon>Spirurina</taxon>
        <taxon>Spiruromorpha</taxon>
        <taxon>Filarioidea</taxon>
        <taxon>Onchocercidae</taxon>
        <taxon>Cercopithifilaria</taxon>
    </lineage>
</organism>
<proteinExistence type="predicted"/>
<dbReference type="Proteomes" id="UP000746747">
    <property type="component" value="Unassembled WGS sequence"/>
</dbReference>
<sequence length="59" mass="6613">GLAPHPPRVDPVSHLPPGTAHSSFGMKNTEKGSEWIAYARPNRLISNYFLVLSFRYMLS</sequence>
<gene>
    <name evidence="2" type="ORF">CJOHNSTONI_LOCUS3205</name>
</gene>
<feature type="non-terminal residue" evidence="2">
    <location>
        <position position="1"/>
    </location>
</feature>
<protein>
    <submittedName>
        <fullName evidence="2">Uncharacterized protein</fullName>
    </submittedName>
</protein>
<accession>A0A8J2Q9F8</accession>
<name>A0A8J2Q9F8_9BILA</name>
<comment type="caution">
    <text evidence="2">The sequence shown here is derived from an EMBL/GenBank/DDBJ whole genome shotgun (WGS) entry which is preliminary data.</text>
</comment>
<keyword evidence="3" id="KW-1185">Reference proteome</keyword>
<dbReference type="AlphaFoldDB" id="A0A8J2Q9F8"/>
<dbReference type="EMBL" id="CAKAEH010001118">
    <property type="protein sequence ID" value="CAG9532934.1"/>
    <property type="molecule type" value="Genomic_DNA"/>
</dbReference>